<sequence>MGEFLSASRRRVLSLLAAAPLFLSFASAAHADGLFDQIKQRGTIVVGTEAAFEPFEFVRDGQIVGYNKDILDYVVSQLGVKLDQLNLPFQGLLPGLLAKKFDLMATSTGINAERAAKYAYTRPTGSFENVIVVRADEERIKKPEDINGMVVATQLASSVQPVIEAYDKELKDKGGKGVGELKLFTSFPETHVALASGQVDAIVIASPSAAVLMKNVPDTYKVVGSIGEFSYLSWVVRPEDKDLREFINAKIGELKDSGKLKELQLKWFGFEMKTPDQGYLPPGAL</sequence>
<keyword evidence="1" id="KW-0732">Signal</keyword>
<keyword evidence="3" id="KW-1185">Reference proteome</keyword>
<evidence type="ECO:0000313" key="2">
    <source>
        <dbReference type="EMBL" id="RJT35774.1"/>
    </source>
</evidence>
<dbReference type="SMART" id="SM00062">
    <property type="entry name" value="PBPb"/>
    <property type="match status" value="1"/>
</dbReference>
<dbReference type="Pfam" id="PF00497">
    <property type="entry name" value="SBP_bac_3"/>
    <property type="match status" value="1"/>
</dbReference>
<accession>A0A6M7TCW9</accession>
<dbReference type="RefSeq" id="WP_019861655.1">
    <property type="nucleotide sequence ID" value="NZ_CP033507.1"/>
</dbReference>
<gene>
    <name evidence="2" type="ORF">D3242_10040</name>
</gene>
<dbReference type="InterPro" id="IPR006311">
    <property type="entry name" value="TAT_signal"/>
</dbReference>
<organism evidence="2 3">
    <name type="scientific">Mesorhizobium jarvisii</name>
    <dbReference type="NCBI Taxonomy" id="1777867"/>
    <lineage>
        <taxon>Bacteria</taxon>
        <taxon>Pseudomonadati</taxon>
        <taxon>Pseudomonadota</taxon>
        <taxon>Alphaproteobacteria</taxon>
        <taxon>Hyphomicrobiales</taxon>
        <taxon>Phyllobacteriaceae</taxon>
        <taxon>Mesorhizobium</taxon>
    </lineage>
</organism>
<dbReference type="Proteomes" id="UP000275530">
    <property type="component" value="Unassembled WGS sequence"/>
</dbReference>
<protein>
    <submittedName>
        <fullName evidence="2">Amino acid ABC transporter substrate-binding protein</fullName>
    </submittedName>
</protein>
<dbReference type="Gene3D" id="3.40.190.10">
    <property type="entry name" value="Periplasmic binding protein-like II"/>
    <property type="match status" value="2"/>
</dbReference>
<dbReference type="PANTHER" id="PTHR35936">
    <property type="entry name" value="MEMBRANE-BOUND LYTIC MUREIN TRANSGLYCOSYLASE F"/>
    <property type="match status" value="1"/>
</dbReference>
<evidence type="ECO:0000313" key="3">
    <source>
        <dbReference type="Proteomes" id="UP000275530"/>
    </source>
</evidence>
<dbReference type="PANTHER" id="PTHR35936:SF19">
    <property type="entry name" value="AMINO-ACID-BINDING PROTEIN YXEM-RELATED"/>
    <property type="match status" value="1"/>
</dbReference>
<dbReference type="InterPro" id="IPR001638">
    <property type="entry name" value="Solute-binding_3/MltF_N"/>
</dbReference>
<dbReference type="SUPFAM" id="SSF53850">
    <property type="entry name" value="Periplasmic binding protein-like II"/>
    <property type="match status" value="1"/>
</dbReference>
<proteinExistence type="predicted"/>
<name>A0A6M7TCW9_9HYPH</name>
<comment type="caution">
    <text evidence="2">The sequence shown here is derived from an EMBL/GenBank/DDBJ whole genome shotgun (WGS) entry which is preliminary data.</text>
</comment>
<evidence type="ECO:0000256" key="1">
    <source>
        <dbReference type="ARBA" id="ARBA00022729"/>
    </source>
</evidence>
<reference evidence="2 3" key="1">
    <citation type="submission" date="2018-09" db="EMBL/GenBank/DDBJ databases">
        <title>Mesorhizobium carmichaelinearum sp. nov. isolated from Carmichaelinea spp. root nodules in New Zealand.</title>
        <authorList>
            <person name="De Meyer S.E."/>
        </authorList>
    </citation>
    <scope>NUCLEOTIDE SEQUENCE [LARGE SCALE GENOMIC DNA]</scope>
    <source>
        <strain evidence="2 3">LMG 28313</strain>
    </source>
</reference>
<dbReference type="PROSITE" id="PS51318">
    <property type="entry name" value="TAT"/>
    <property type="match status" value="1"/>
</dbReference>
<dbReference type="AlphaFoldDB" id="A0A6M7TCW9"/>
<dbReference type="EMBL" id="QZXA01000003">
    <property type="protein sequence ID" value="RJT35774.1"/>
    <property type="molecule type" value="Genomic_DNA"/>
</dbReference>